<keyword evidence="3" id="KW-0963">Cytoplasm</keyword>
<evidence type="ECO:0000256" key="8">
    <source>
        <dbReference type="ARBA" id="ARBA00023270"/>
    </source>
</evidence>
<dbReference type="NCBIfam" id="TIGR00126">
    <property type="entry name" value="deoC"/>
    <property type="match status" value="1"/>
</dbReference>
<proteinExistence type="inferred from homology"/>
<comment type="similarity">
    <text evidence="1">Belongs to the DeoC/FbaB aldolase family. DeoC type 1 subfamily.</text>
</comment>
<evidence type="ECO:0000256" key="7">
    <source>
        <dbReference type="ARBA" id="ARBA00023239"/>
    </source>
</evidence>
<dbReference type="PROSITE" id="PS00018">
    <property type="entry name" value="EF_HAND_1"/>
    <property type="match status" value="3"/>
</dbReference>
<dbReference type="Proteomes" id="UP000011083">
    <property type="component" value="Unassembled WGS sequence"/>
</dbReference>
<evidence type="ECO:0000259" key="11">
    <source>
        <dbReference type="PROSITE" id="PS50222"/>
    </source>
</evidence>
<dbReference type="InterPro" id="IPR011992">
    <property type="entry name" value="EF-hand-dom_pair"/>
</dbReference>
<dbReference type="GO" id="GO:0005737">
    <property type="term" value="C:cytoplasm"/>
    <property type="evidence" value="ECO:0007669"/>
    <property type="project" value="InterPro"/>
</dbReference>
<keyword evidence="4" id="KW-0106">Calcium</keyword>
<keyword evidence="8" id="KW-0704">Schiff base</keyword>
<dbReference type="InterPro" id="IPR011343">
    <property type="entry name" value="DeoC"/>
</dbReference>
<dbReference type="InterPro" id="IPR002048">
    <property type="entry name" value="EF_hand_dom"/>
</dbReference>
<dbReference type="GO" id="GO:0004139">
    <property type="term" value="F:deoxyribose-phosphate aldolase activity"/>
    <property type="evidence" value="ECO:0007669"/>
    <property type="project" value="UniProtKB-EC"/>
</dbReference>
<evidence type="ECO:0000313" key="13">
    <source>
        <dbReference type="Proteomes" id="UP000011083"/>
    </source>
</evidence>
<comment type="catalytic activity">
    <reaction evidence="10">
        <text>2-deoxy-D-ribose 5-phosphate = D-glyceraldehyde 3-phosphate + acetaldehyde</text>
        <dbReference type="Rhea" id="RHEA:12821"/>
        <dbReference type="ChEBI" id="CHEBI:15343"/>
        <dbReference type="ChEBI" id="CHEBI:59776"/>
        <dbReference type="ChEBI" id="CHEBI:62877"/>
        <dbReference type="EC" id="4.1.2.4"/>
    </reaction>
</comment>
<dbReference type="PROSITE" id="PS50222">
    <property type="entry name" value="EF_HAND_2"/>
    <property type="match status" value="4"/>
</dbReference>
<dbReference type="AlphaFoldDB" id="L8HIU4"/>
<dbReference type="GO" id="GO:0005509">
    <property type="term" value="F:calcium ion binding"/>
    <property type="evidence" value="ECO:0007669"/>
    <property type="project" value="InterPro"/>
</dbReference>
<evidence type="ECO:0000256" key="3">
    <source>
        <dbReference type="ARBA" id="ARBA00022490"/>
    </source>
</evidence>
<protein>
    <recommendedName>
        <fullName evidence="2">deoxyribose-phosphate aldolase</fullName>
        <ecNumber evidence="2">4.1.2.4</ecNumber>
    </recommendedName>
    <alternativeName>
        <fullName evidence="9">2-deoxy-D-ribose 5-phosphate aldolase</fullName>
    </alternativeName>
</protein>
<dbReference type="PANTHER" id="PTHR10889">
    <property type="entry name" value="DEOXYRIBOSE-PHOSPHATE ALDOLASE"/>
    <property type="match status" value="1"/>
</dbReference>
<dbReference type="InterPro" id="IPR028581">
    <property type="entry name" value="DeoC_typeI"/>
</dbReference>
<evidence type="ECO:0000256" key="4">
    <source>
        <dbReference type="ARBA" id="ARBA00022837"/>
    </source>
</evidence>
<dbReference type="Pfam" id="PF13499">
    <property type="entry name" value="EF-hand_7"/>
    <property type="match status" value="2"/>
</dbReference>
<dbReference type="GO" id="GO:0016459">
    <property type="term" value="C:myosin complex"/>
    <property type="evidence" value="ECO:0007669"/>
    <property type="project" value="UniProtKB-KW"/>
</dbReference>
<reference evidence="12 13" key="1">
    <citation type="journal article" date="2013" name="Genome Biol.">
        <title>Genome of Acanthamoeba castellanii highlights extensive lateral gene transfer and early evolution of tyrosine kinase signaling.</title>
        <authorList>
            <person name="Clarke M."/>
            <person name="Lohan A.J."/>
            <person name="Liu B."/>
            <person name="Lagkouvardos I."/>
            <person name="Roy S."/>
            <person name="Zafar N."/>
            <person name="Bertelli C."/>
            <person name="Schilde C."/>
            <person name="Kianianmomeni A."/>
            <person name="Burglin T.R."/>
            <person name="Frech C."/>
            <person name="Turcotte B."/>
            <person name="Kopec K.O."/>
            <person name="Synnott J.M."/>
            <person name="Choo C."/>
            <person name="Paponov I."/>
            <person name="Finkler A."/>
            <person name="Soon Heng Tan C."/>
            <person name="Hutchins A.P."/>
            <person name="Weinmeier T."/>
            <person name="Rattei T."/>
            <person name="Chu J.S."/>
            <person name="Gimenez G."/>
            <person name="Irimia M."/>
            <person name="Rigden D.J."/>
            <person name="Fitzpatrick D.A."/>
            <person name="Lorenzo-Morales J."/>
            <person name="Bateman A."/>
            <person name="Chiu C.H."/>
            <person name="Tang P."/>
            <person name="Hegemann P."/>
            <person name="Fromm H."/>
            <person name="Raoult D."/>
            <person name="Greub G."/>
            <person name="Miranda-Saavedra D."/>
            <person name="Chen N."/>
            <person name="Nash P."/>
            <person name="Ginger M.L."/>
            <person name="Horn M."/>
            <person name="Schaap P."/>
            <person name="Caler L."/>
            <person name="Loftus B."/>
        </authorList>
    </citation>
    <scope>NUCLEOTIDE SEQUENCE [LARGE SCALE GENOMIC DNA]</scope>
    <source>
        <strain evidence="12 13">Neff</strain>
    </source>
</reference>
<dbReference type="FunFam" id="3.20.20.70:FF:000044">
    <property type="entry name" value="Deoxyribose-phosphate aldolase"/>
    <property type="match status" value="1"/>
</dbReference>
<dbReference type="KEGG" id="acan:ACA1_296270"/>
<dbReference type="Gene3D" id="1.10.238.10">
    <property type="entry name" value="EF-hand"/>
    <property type="match status" value="1"/>
</dbReference>
<dbReference type="Gene3D" id="3.20.20.70">
    <property type="entry name" value="Aldolase class I"/>
    <property type="match status" value="1"/>
</dbReference>
<evidence type="ECO:0000256" key="2">
    <source>
        <dbReference type="ARBA" id="ARBA00012515"/>
    </source>
</evidence>
<dbReference type="PANTHER" id="PTHR10889:SF1">
    <property type="entry name" value="DEOXYRIBOSE-PHOSPHATE ALDOLASE"/>
    <property type="match status" value="1"/>
</dbReference>
<dbReference type="InterPro" id="IPR002915">
    <property type="entry name" value="DeoC/FbaB/LacD_aldolase"/>
</dbReference>
<dbReference type="UniPathway" id="UPA00002">
    <property type="reaction ID" value="UER00468"/>
</dbReference>
<dbReference type="RefSeq" id="XP_004368284.1">
    <property type="nucleotide sequence ID" value="XM_004368227.1"/>
</dbReference>
<feature type="domain" description="EF-hand" evidence="11">
    <location>
        <begin position="356"/>
        <end position="391"/>
    </location>
</feature>
<feature type="domain" description="EF-hand" evidence="11">
    <location>
        <begin position="246"/>
        <end position="281"/>
    </location>
</feature>
<dbReference type="VEuPathDB" id="AmoebaDB:ACA1_296270"/>
<feature type="domain" description="EF-hand" evidence="11">
    <location>
        <begin position="283"/>
        <end position="313"/>
    </location>
</feature>
<dbReference type="EMBL" id="KB007805">
    <property type="protein sequence ID" value="ELR25529.1"/>
    <property type="molecule type" value="Genomic_DNA"/>
</dbReference>
<evidence type="ECO:0000256" key="10">
    <source>
        <dbReference type="ARBA" id="ARBA00048791"/>
    </source>
</evidence>
<dbReference type="SUPFAM" id="SSF51569">
    <property type="entry name" value="Aldolase"/>
    <property type="match status" value="1"/>
</dbReference>
<dbReference type="HAMAP" id="MF_00114">
    <property type="entry name" value="DeoC_type1"/>
    <property type="match status" value="1"/>
</dbReference>
<dbReference type="SUPFAM" id="SSF47473">
    <property type="entry name" value="EF-hand"/>
    <property type="match status" value="1"/>
</dbReference>
<keyword evidence="7" id="KW-0456">Lyase</keyword>
<evidence type="ECO:0000256" key="1">
    <source>
        <dbReference type="ARBA" id="ARBA00010936"/>
    </source>
</evidence>
<dbReference type="GO" id="GO:0016052">
    <property type="term" value="P:carbohydrate catabolic process"/>
    <property type="evidence" value="ECO:0007669"/>
    <property type="project" value="TreeGrafter"/>
</dbReference>
<dbReference type="GO" id="GO:0046386">
    <property type="term" value="P:deoxyribose phosphate catabolic process"/>
    <property type="evidence" value="ECO:0007669"/>
    <property type="project" value="UniProtKB-UniPathway"/>
</dbReference>
<dbReference type="SMART" id="SM01133">
    <property type="entry name" value="DeoC"/>
    <property type="match status" value="1"/>
</dbReference>
<dbReference type="CDD" id="cd00051">
    <property type="entry name" value="EFh"/>
    <property type="match status" value="1"/>
</dbReference>
<dbReference type="STRING" id="1257118.L8HIU4"/>
<evidence type="ECO:0000313" key="12">
    <source>
        <dbReference type="EMBL" id="ELR25529.1"/>
    </source>
</evidence>
<dbReference type="InterPro" id="IPR018247">
    <property type="entry name" value="EF_Hand_1_Ca_BS"/>
</dbReference>
<dbReference type="InterPro" id="IPR013785">
    <property type="entry name" value="Aldolase_TIM"/>
</dbReference>
<dbReference type="OrthoDB" id="191686at2759"/>
<dbReference type="Pfam" id="PF01791">
    <property type="entry name" value="DeoC"/>
    <property type="match status" value="1"/>
</dbReference>
<keyword evidence="6" id="KW-0505">Motor protein</keyword>
<dbReference type="FunFam" id="1.10.238.10:FF:000001">
    <property type="entry name" value="Calmodulin 1"/>
    <property type="match status" value="1"/>
</dbReference>
<evidence type="ECO:0000256" key="6">
    <source>
        <dbReference type="ARBA" id="ARBA00023175"/>
    </source>
</evidence>
<dbReference type="EC" id="4.1.2.4" evidence="2"/>
<name>L8HIU4_ACACF</name>
<dbReference type="CDD" id="cd00959">
    <property type="entry name" value="DeoC"/>
    <property type="match status" value="1"/>
</dbReference>
<dbReference type="SMART" id="SM00054">
    <property type="entry name" value="EFh"/>
    <property type="match status" value="4"/>
</dbReference>
<keyword evidence="13" id="KW-1185">Reference proteome</keyword>
<evidence type="ECO:0000256" key="5">
    <source>
        <dbReference type="ARBA" id="ARBA00023123"/>
    </source>
</evidence>
<dbReference type="GeneID" id="14926589"/>
<feature type="domain" description="EF-hand" evidence="11">
    <location>
        <begin position="315"/>
        <end position="350"/>
    </location>
</feature>
<organism evidence="12 13">
    <name type="scientific">Acanthamoeba castellanii (strain ATCC 30010 / Neff)</name>
    <dbReference type="NCBI Taxonomy" id="1257118"/>
    <lineage>
        <taxon>Eukaryota</taxon>
        <taxon>Amoebozoa</taxon>
        <taxon>Discosea</taxon>
        <taxon>Longamoebia</taxon>
        <taxon>Centramoebida</taxon>
        <taxon>Acanthamoebidae</taxon>
        <taxon>Acanthamoeba</taxon>
    </lineage>
</organism>
<sequence>MEDEIVKRLEVVCGALALPLAAAAEAREAEVAKLCQEAFEHSFAAVCVNGCWAQFALQTLRALHAQSPDKQPVKVACVVGFPLGASTSETKAFETKQLVELGVDEIDMVVNVGRLKDQAYGYVLGDIKAVVTAATRADGSQAVVKVILETGALTREEIIDGCLLSSLAGAHFVKTSTGFNAAAGGAKVEHVALMKKAVGDRLQVKASGGVRSAADVQAMVAAGASRIGTSSGVALPLRFHNVVTEAELHKLHRRFQKLDKDGSGSISADEFLSIPELAGNPLLSRIIAIFDTNKDEEIEFTEFVKALSTFTNRDNLEGKLRFTFQVYDIDNDGFISNGELFQVLKMMVGSNLTDAQLQNIVDKTILEADEDKDGKISYEEFVKLITNTEELGAKLTITL</sequence>
<gene>
    <name evidence="12" type="ORF">ACA1_296270</name>
</gene>
<keyword evidence="5" id="KW-0518">Myosin</keyword>
<evidence type="ECO:0000256" key="9">
    <source>
        <dbReference type="ARBA" id="ARBA00032755"/>
    </source>
</evidence>
<dbReference type="GO" id="GO:0009264">
    <property type="term" value="P:deoxyribonucleotide catabolic process"/>
    <property type="evidence" value="ECO:0007669"/>
    <property type="project" value="InterPro"/>
</dbReference>
<accession>L8HIU4</accession>